<comment type="caution">
    <text evidence="1">The sequence shown here is derived from an EMBL/GenBank/DDBJ whole genome shotgun (WGS) entry which is preliminary data.</text>
</comment>
<dbReference type="Gene3D" id="3.40.630.30">
    <property type="match status" value="1"/>
</dbReference>
<dbReference type="AlphaFoldDB" id="A0A9W6IY18"/>
<reference evidence="1" key="1">
    <citation type="journal article" date="2014" name="Int. J. Syst. Evol. Microbiol.">
        <title>Complete genome sequence of Corynebacterium casei LMG S-19264T (=DSM 44701T), isolated from a smear-ripened cheese.</title>
        <authorList>
            <consortium name="US DOE Joint Genome Institute (JGI-PGF)"/>
            <person name="Walter F."/>
            <person name="Albersmeier A."/>
            <person name="Kalinowski J."/>
            <person name="Ruckert C."/>
        </authorList>
    </citation>
    <scope>NUCLEOTIDE SEQUENCE</scope>
    <source>
        <strain evidence="1">VKM B-1606</strain>
    </source>
</reference>
<evidence type="ECO:0000313" key="2">
    <source>
        <dbReference type="EMBL" id="MBM7853447.1"/>
    </source>
</evidence>
<evidence type="ECO:0000313" key="4">
    <source>
        <dbReference type="Proteomes" id="UP001143400"/>
    </source>
</evidence>
<reference evidence="2 3" key="2">
    <citation type="submission" date="2021-01" db="EMBL/GenBank/DDBJ databases">
        <title>Genomic Encyclopedia of Type Strains, Phase IV (KMG-IV): sequencing the most valuable type-strain genomes for metagenomic binning, comparative biology and taxonomic classification.</title>
        <authorList>
            <person name="Goeker M."/>
        </authorList>
    </citation>
    <scope>NUCLEOTIDE SEQUENCE [LARGE SCALE GENOMIC DNA]</scope>
    <source>
        <strain evidence="2 3">DSM 6130</strain>
    </source>
</reference>
<sequence>MSQIDVRPVEGKRDLDRFITLPNRLQAADPNYVAPLMMERRESLSPAKNPLFRHVDAQFFLAWRDGVPVGRISAQSDDRVADCGHFGLLAGEDDPEVFRALFAAAEGWLKAKGRTEVRGPFNLSINEECGLLIDGFDTQPMLFMPHDARYVAARVEEQGYAKAMDLFAYLHLTSDPFPKAIERIIERPRPPEVVVRHLDWKRYDEEIATVIDIFNDAWSENWGFVPFSPEELHHLAKSLKLLIDERLLWIVEVSGRAAAFGVGLPNLNEMIADFDGKLLPFNWAKLVWRLKRMTYTSGRVALMGVRKEYARSFLGRAMPIYIFDEFRKEGRRRGIERVEMSWVLESNMPMRHMGEALSNGSAYKTYRIYRKALA</sequence>
<keyword evidence="3" id="KW-1185">Reference proteome</keyword>
<protein>
    <recommendedName>
        <fullName evidence="5">dATP pyrophosphohydrolase</fullName>
    </recommendedName>
</protein>
<name>A0A9W6IY18_9HYPH</name>
<evidence type="ECO:0000313" key="1">
    <source>
        <dbReference type="EMBL" id="GLK57339.1"/>
    </source>
</evidence>
<dbReference type="InterPro" id="IPR039968">
    <property type="entry name" value="BcerS-like"/>
</dbReference>
<accession>A0A9W6IY18</accession>
<organism evidence="1 4">
    <name type="scientific">Methylopila capsulata</name>
    <dbReference type="NCBI Taxonomy" id="61654"/>
    <lineage>
        <taxon>Bacteria</taxon>
        <taxon>Pseudomonadati</taxon>
        <taxon>Pseudomonadota</taxon>
        <taxon>Alphaproteobacteria</taxon>
        <taxon>Hyphomicrobiales</taxon>
        <taxon>Methylopilaceae</taxon>
        <taxon>Methylopila</taxon>
    </lineage>
</organism>
<dbReference type="EMBL" id="BSFF01000009">
    <property type="protein sequence ID" value="GLK57339.1"/>
    <property type="molecule type" value="Genomic_DNA"/>
</dbReference>
<reference evidence="1" key="3">
    <citation type="submission" date="2023-01" db="EMBL/GenBank/DDBJ databases">
        <authorList>
            <person name="Sun Q."/>
            <person name="Evtushenko L."/>
        </authorList>
    </citation>
    <scope>NUCLEOTIDE SEQUENCE</scope>
    <source>
        <strain evidence="1">VKM B-1606</strain>
    </source>
</reference>
<dbReference type="SUPFAM" id="SSF55729">
    <property type="entry name" value="Acyl-CoA N-acyltransferases (Nat)"/>
    <property type="match status" value="1"/>
</dbReference>
<proteinExistence type="predicted"/>
<dbReference type="EMBL" id="JAFBCY010000005">
    <property type="protein sequence ID" value="MBM7853447.1"/>
    <property type="molecule type" value="Genomic_DNA"/>
</dbReference>
<dbReference type="RefSeq" id="WP_204951900.1">
    <property type="nucleotide sequence ID" value="NZ_BSFF01000009.1"/>
</dbReference>
<gene>
    <name evidence="1" type="ORF">GCM10008170_33590</name>
    <name evidence="2" type="ORF">JOD31_003708</name>
</gene>
<dbReference type="InterPro" id="IPR016181">
    <property type="entry name" value="Acyl_CoA_acyltransferase"/>
</dbReference>
<dbReference type="PANTHER" id="PTHR41368">
    <property type="entry name" value="PROTEIN YGHO"/>
    <property type="match status" value="1"/>
</dbReference>
<evidence type="ECO:0000313" key="3">
    <source>
        <dbReference type="Proteomes" id="UP000758856"/>
    </source>
</evidence>
<dbReference type="PANTHER" id="PTHR41368:SF1">
    <property type="entry name" value="PROTEIN YGHO"/>
    <property type="match status" value="1"/>
</dbReference>
<evidence type="ECO:0008006" key="5">
    <source>
        <dbReference type="Google" id="ProtNLM"/>
    </source>
</evidence>
<dbReference type="Proteomes" id="UP000758856">
    <property type="component" value="Unassembled WGS sequence"/>
</dbReference>
<dbReference type="CDD" id="cd04301">
    <property type="entry name" value="NAT_SF"/>
    <property type="match status" value="1"/>
</dbReference>
<dbReference type="Proteomes" id="UP001143400">
    <property type="component" value="Unassembled WGS sequence"/>
</dbReference>